<proteinExistence type="predicted"/>
<evidence type="ECO:0000313" key="3">
    <source>
        <dbReference type="Proteomes" id="UP000295136"/>
    </source>
</evidence>
<evidence type="ECO:0000313" key="2">
    <source>
        <dbReference type="EMBL" id="TDE28985.1"/>
    </source>
</evidence>
<protein>
    <submittedName>
        <fullName evidence="2">DUF2249 domain-containing protein</fullName>
    </submittedName>
</protein>
<organism evidence="2 3">
    <name type="scientific">Nonomuraea mesophila</name>
    <dbReference type="NCBI Taxonomy" id="2530382"/>
    <lineage>
        <taxon>Bacteria</taxon>
        <taxon>Bacillati</taxon>
        <taxon>Actinomycetota</taxon>
        <taxon>Actinomycetes</taxon>
        <taxon>Streptosporangiales</taxon>
        <taxon>Streptosporangiaceae</taxon>
        <taxon>Nonomuraea</taxon>
    </lineage>
</organism>
<sequence length="57" mass="6144">MDTGTTLPLGERLNLCARTDPAALCAALAAGDPDLGFAYLDCGPDRWRVRVTRRPGR</sequence>
<dbReference type="Proteomes" id="UP000295136">
    <property type="component" value="Unassembled WGS sequence"/>
</dbReference>
<name>A0A4R5E9T9_9ACTN</name>
<dbReference type="EMBL" id="SMLD01000202">
    <property type="protein sequence ID" value="TDE28985.1"/>
    <property type="molecule type" value="Genomic_DNA"/>
</dbReference>
<comment type="caution">
    <text evidence="2">The sequence shown here is derived from an EMBL/GenBank/DDBJ whole genome shotgun (WGS) entry which is preliminary data.</text>
</comment>
<dbReference type="RefSeq" id="WP_132639954.1">
    <property type="nucleotide sequence ID" value="NZ_SMLD01000202.1"/>
</dbReference>
<keyword evidence="3" id="KW-1185">Reference proteome</keyword>
<dbReference type="InterPro" id="IPR018720">
    <property type="entry name" value="DUF2249"/>
</dbReference>
<dbReference type="AlphaFoldDB" id="A0A4R5E9T9"/>
<reference evidence="2 3" key="1">
    <citation type="submission" date="2019-03" db="EMBL/GenBank/DDBJ databases">
        <title>Draft genome sequences of novel Actinobacteria.</title>
        <authorList>
            <person name="Sahin N."/>
            <person name="Ay H."/>
            <person name="Saygin H."/>
        </authorList>
    </citation>
    <scope>NUCLEOTIDE SEQUENCE [LARGE SCALE GENOMIC DNA]</scope>
    <source>
        <strain evidence="2 3">6K102</strain>
    </source>
</reference>
<dbReference type="Pfam" id="PF10006">
    <property type="entry name" value="DUF2249"/>
    <property type="match status" value="1"/>
</dbReference>
<feature type="domain" description="DUF2249" evidence="1">
    <location>
        <begin position="2"/>
        <end position="53"/>
    </location>
</feature>
<gene>
    <name evidence="2" type="ORF">E1295_42100</name>
</gene>
<accession>A0A4R5E9T9</accession>
<evidence type="ECO:0000259" key="1">
    <source>
        <dbReference type="Pfam" id="PF10006"/>
    </source>
</evidence>